<name>A0ABU3BRU3_9BACT</name>
<dbReference type="PANTHER" id="PTHR43476:SF3">
    <property type="entry name" value="FAD-BINDING MONOOXYGENASE"/>
    <property type="match status" value="1"/>
</dbReference>
<keyword evidence="4" id="KW-1185">Reference proteome</keyword>
<dbReference type="Gene3D" id="3.50.50.60">
    <property type="entry name" value="FAD/NAD(P)-binding domain"/>
    <property type="match status" value="1"/>
</dbReference>
<accession>A0ABU3BRU3</accession>
<sequence length="393" mass="41236">MLAAPLPVVVVGLGPVGGVLAALLGAAGVRVVVLERDAAPHSTPRAAHLDGEALRVLAAAGVETAGLGRPLDGFDLVDRRGRLLLRGRPAQAAPPGFPAGVLMYQPDVERALRRRLAALPTVDVRLGHAVESIRERGGPQTGGPQTGESITVSGVGPGGAFAVEAALVVGCDGASSRVREAAGVALAGGGFEQAWLVVDALVDRPARERLPRRLLQIADPARPSTYVPFPDPRRRWEFRLRPGEDADIMCRPASVRALLAPHVDPDAAEVERAAVYTFHNLVAERWRAGRVVLAGDAAHQMPPFLGQGLGAGLRDAWALAPLAAAVAQGGAALGTLDAYEAERRPHVEATVRQAVRLGRLVTLPAPLAAVRDAVLRAGWRVPSVRRRLLDVRG</sequence>
<dbReference type="Gene3D" id="3.30.9.10">
    <property type="entry name" value="D-Amino Acid Oxidase, subunit A, domain 2"/>
    <property type="match status" value="1"/>
</dbReference>
<dbReference type="Proteomes" id="UP001267426">
    <property type="component" value="Unassembled WGS sequence"/>
</dbReference>
<feature type="domain" description="FAD-binding" evidence="2">
    <location>
        <begin position="7"/>
        <end position="354"/>
    </location>
</feature>
<evidence type="ECO:0000256" key="1">
    <source>
        <dbReference type="ARBA" id="ARBA00023002"/>
    </source>
</evidence>
<dbReference type="InterPro" id="IPR002938">
    <property type="entry name" value="FAD-bd"/>
</dbReference>
<dbReference type="Pfam" id="PF01494">
    <property type="entry name" value="FAD_binding_3"/>
    <property type="match status" value="1"/>
</dbReference>
<reference evidence="3 4" key="1">
    <citation type="submission" date="2023-09" db="EMBL/GenBank/DDBJ databases">
        <authorList>
            <person name="Rey-Velasco X."/>
        </authorList>
    </citation>
    <scope>NUCLEOTIDE SEQUENCE [LARGE SCALE GENOMIC DNA]</scope>
    <source>
        <strain evidence="3 4">F394</strain>
    </source>
</reference>
<dbReference type="PANTHER" id="PTHR43476">
    <property type="entry name" value="3-(3-HYDROXY-PHENYL)PROPIONATE/3-HYDROXYCINNAMIC ACID HYDROXYLASE"/>
    <property type="match status" value="1"/>
</dbReference>
<dbReference type="GO" id="GO:0008688">
    <property type="term" value="F:3-(3-hydroxyphenyl)propionate hydroxylase activity"/>
    <property type="evidence" value="ECO:0007669"/>
    <property type="project" value="UniProtKB-EC"/>
</dbReference>
<evidence type="ECO:0000313" key="4">
    <source>
        <dbReference type="Proteomes" id="UP001267426"/>
    </source>
</evidence>
<dbReference type="PRINTS" id="PR00420">
    <property type="entry name" value="RNGMNOXGNASE"/>
</dbReference>
<keyword evidence="1 3" id="KW-0560">Oxidoreductase</keyword>
<dbReference type="EC" id="1.14.13.127" evidence="3"/>
<dbReference type="NCBIfam" id="NF004829">
    <property type="entry name" value="PRK06183.1-3"/>
    <property type="match status" value="1"/>
</dbReference>
<protein>
    <submittedName>
        <fullName evidence="3">Bifunctional 3-(3-hydroxy-phenyl)propionate/3-hydroxycinnamic acid hydroxylase</fullName>
        <ecNumber evidence="3">1.14.13.127</ecNumber>
    </submittedName>
</protein>
<gene>
    <name evidence="3" type="ORF">RM540_09650</name>
</gene>
<comment type="caution">
    <text evidence="3">The sequence shown here is derived from an EMBL/GenBank/DDBJ whole genome shotgun (WGS) entry which is preliminary data.</text>
</comment>
<dbReference type="InterPro" id="IPR050631">
    <property type="entry name" value="PheA/TfdB_FAD_monoxygenase"/>
</dbReference>
<dbReference type="RefSeq" id="WP_311663534.1">
    <property type="nucleotide sequence ID" value="NZ_JAVRHT010000020.1"/>
</dbReference>
<dbReference type="SUPFAM" id="SSF51905">
    <property type="entry name" value="FAD/NAD(P)-binding domain"/>
    <property type="match status" value="1"/>
</dbReference>
<evidence type="ECO:0000259" key="2">
    <source>
        <dbReference type="Pfam" id="PF01494"/>
    </source>
</evidence>
<dbReference type="EMBL" id="JAVRHT010000020">
    <property type="protein sequence ID" value="MDT0632010.1"/>
    <property type="molecule type" value="Genomic_DNA"/>
</dbReference>
<evidence type="ECO:0000313" key="3">
    <source>
        <dbReference type="EMBL" id="MDT0632010.1"/>
    </source>
</evidence>
<dbReference type="InterPro" id="IPR036188">
    <property type="entry name" value="FAD/NAD-bd_sf"/>
</dbReference>
<proteinExistence type="predicted"/>
<organism evidence="3 4">
    <name type="scientific">Rubrivirga litoralis</name>
    <dbReference type="NCBI Taxonomy" id="3075598"/>
    <lineage>
        <taxon>Bacteria</taxon>
        <taxon>Pseudomonadati</taxon>
        <taxon>Rhodothermota</taxon>
        <taxon>Rhodothermia</taxon>
        <taxon>Rhodothermales</taxon>
        <taxon>Rubricoccaceae</taxon>
        <taxon>Rubrivirga</taxon>
    </lineage>
</organism>